<dbReference type="EMBL" id="JBBPFD010000014">
    <property type="protein sequence ID" value="KAK7899253.1"/>
    <property type="molecule type" value="Genomic_DNA"/>
</dbReference>
<dbReference type="PANTHER" id="PTHR31025">
    <property type="entry name" value="SI:CH211-196P9.1-RELATED"/>
    <property type="match status" value="1"/>
</dbReference>
<sequence>MLISPEPLTEPNPPAKALTKSSTTNGPRLPFYNSTLLLTDAPVSLQDGWSKLRESSAGTAITLRERSGNGTHLVREALQLKVGGQNIMDQYMETKTISDRNRRSIVNLVVAKMIEDHGRTPPVSVRIKYALGIITLFPCLRDPYTDNGFEHFYDPRGGSGYLAWRLKTCQRNTVPPKRPSSNIEQEVSPKRKRLLQLEDQLFGDDCQEAIAMLKHSTNPTIIKEKMRATFQYRQSLVHDHQGSFSILDVFTRFLDTPGLIDQDFEMMFGEEVSSRFVSKWPTFFKPRILAECKNLNNNDRLGELMDDRLGWDSDMSSVLLLVHMLPPTPKGYKRSGRISSTQAADHLVKYLQIGVSIDTFLAGVEPGQPFLLCMGNGRNNIQRFYVIVDHKALPCKAETSLAAFDELFKAHFIFSLNYEESLTNFYTFMQTTVYNIDVGSAKENPRVKELRAKILNADS</sequence>
<dbReference type="Proteomes" id="UP001460270">
    <property type="component" value="Unassembled WGS sequence"/>
</dbReference>
<comment type="caution">
    <text evidence="2">The sequence shown here is derived from an EMBL/GenBank/DDBJ whole genome shotgun (WGS) entry which is preliminary data.</text>
</comment>
<keyword evidence="3" id="KW-1185">Reference proteome</keyword>
<accession>A0AAW0NJ18</accession>
<gene>
    <name evidence="2" type="ORF">WMY93_020106</name>
</gene>
<organism evidence="2 3">
    <name type="scientific">Mugilogobius chulae</name>
    <name type="common">yellowstripe goby</name>
    <dbReference type="NCBI Taxonomy" id="88201"/>
    <lineage>
        <taxon>Eukaryota</taxon>
        <taxon>Metazoa</taxon>
        <taxon>Chordata</taxon>
        <taxon>Craniata</taxon>
        <taxon>Vertebrata</taxon>
        <taxon>Euteleostomi</taxon>
        <taxon>Actinopterygii</taxon>
        <taxon>Neopterygii</taxon>
        <taxon>Teleostei</taxon>
        <taxon>Neoteleostei</taxon>
        <taxon>Acanthomorphata</taxon>
        <taxon>Gobiaria</taxon>
        <taxon>Gobiiformes</taxon>
        <taxon>Gobioidei</taxon>
        <taxon>Gobiidae</taxon>
        <taxon>Gobionellinae</taxon>
        <taxon>Mugilogobius</taxon>
    </lineage>
</organism>
<reference evidence="3" key="1">
    <citation type="submission" date="2024-04" db="EMBL/GenBank/DDBJ databases">
        <title>Salinicola lusitanus LLJ914,a marine bacterium isolated from the Okinawa Trough.</title>
        <authorList>
            <person name="Li J."/>
        </authorList>
    </citation>
    <scope>NUCLEOTIDE SEQUENCE [LARGE SCALE GENOMIC DNA]</scope>
</reference>
<feature type="region of interest" description="Disordered" evidence="1">
    <location>
        <begin position="1"/>
        <end position="26"/>
    </location>
</feature>
<dbReference type="AlphaFoldDB" id="A0AAW0NJ18"/>
<dbReference type="PANTHER" id="PTHR31025:SF29">
    <property type="entry name" value="SI:CH211-196P9.1"/>
    <property type="match status" value="1"/>
</dbReference>
<protein>
    <submittedName>
        <fullName evidence="2">Uncharacterized protein</fullName>
    </submittedName>
</protein>
<evidence type="ECO:0000313" key="3">
    <source>
        <dbReference type="Proteomes" id="UP001460270"/>
    </source>
</evidence>
<name>A0AAW0NJ18_9GOBI</name>
<evidence type="ECO:0000313" key="2">
    <source>
        <dbReference type="EMBL" id="KAK7899253.1"/>
    </source>
</evidence>
<proteinExistence type="predicted"/>
<evidence type="ECO:0000256" key="1">
    <source>
        <dbReference type="SAM" id="MobiDB-lite"/>
    </source>
</evidence>